<dbReference type="AlphaFoldDB" id="A0AA39WS93"/>
<feature type="transmembrane region" description="Helical" evidence="1">
    <location>
        <begin position="288"/>
        <end position="305"/>
    </location>
</feature>
<accession>A0AA39WS93</accession>
<keyword evidence="1" id="KW-0472">Membrane</keyword>
<keyword evidence="1" id="KW-0812">Transmembrane</keyword>
<sequence length="306" mass="34471">MSSLRPPSLIGQEGRSLSSAPANLHLRLVYHLVALCLSHTRQVMETSIPLHHGSYHDGNSSAENYGEKLFRFTFDEGRQEPRFLIFRGLQLMNVFKLQNDLAKMKHHIMTAKAATPEQTQTLTQVLHNYTNAIRDYEYLTRLTPITGSQARRGRFDLERVFGDDEYQFIDEPTAYRRFDDPSLLPSDGLRDALKRHLPRSVAYTKHDIRNRTDEYFSGEPPEQVSPFVDKLARFLVAFLGGAMLVVPMVMMRLPEVTVVKSLVTVSISVLLFAGALSVFFRASNTETMVATATYAAVLVVFVGVSG</sequence>
<evidence type="ECO:0000256" key="1">
    <source>
        <dbReference type="SAM" id="Phobius"/>
    </source>
</evidence>
<keyword evidence="4" id="KW-1185">Reference proteome</keyword>
<organism evidence="3 4">
    <name type="scientific">Immersiella caudata</name>
    <dbReference type="NCBI Taxonomy" id="314043"/>
    <lineage>
        <taxon>Eukaryota</taxon>
        <taxon>Fungi</taxon>
        <taxon>Dikarya</taxon>
        <taxon>Ascomycota</taxon>
        <taxon>Pezizomycotina</taxon>
        <taxon>Sordariomycetes</taxon>
        <taxon>Sordariomycetidae</taxon>
        <taxon>Sordariales</taxon>
        <taxon>Lasiosphaeriaceae</taxon>
        <taxon>Immersiella</taxon>
    </lineage>
</organism>
<dbReference type="EMBL" id="JAULSU010000004">
    <property type="protein sequence ID" value="KAK0620649.1"/>
    <property type="molecule type" value="Genomic_DNA"/>
</dbReference>
<evidence type="ECO:0000259" key="2">
    <source>
        <dbReference type="Pfam" id="PF20237"/>
    </source>
</evidence>
<evidence type="ECO:0000313" key="4">
    <source>
        <dbReference type="Proteomes" id="UP001175000"/>
    </source>
</evidence>
<reference evidence="3" key="1">
    <citation type="submission" date="2023-06" db="EMBL/GenBank/DDBJ databases">
        <title>Genome-scale phylogeny and comparative genomics of the fungal order Sordariales.</title>
        <authorList>
            <consortium name="Lawrence Berkeley National Laboratory"/>
            <person name="Hensen N."/>
            <person name="Bonometti L."/>
            <person name="Westerberg I."/>
            <person name="Brannstrom I.O."/>
            <person name="Guillou S."/>
            <person name="Cros-Aarteil S."/>
            <person name="Calhoun S."/>
            <person name="Haridas S."/>
            <person name="Kuo A."/>
            <person name="Mondo S."/>
            <person name="Pangilinan J."/>
            <person name="Riley R."/>
            <person name="Labutti K."/>
            <person name="Andreopoulos B."/>
            <person name="Lipzen A."/>
            <person name="Chen C."/>
            <person name="Yanf M."/>
            <person name="Daum C."/>
            <person name="Ng V."/>
            <person name="Clum A."/>
            <person name="Steindorff A."/>
            <person name="Ohm R."/>
            <person name="Martin F."/>
            <person name="Silar P."/>
            <person name="Natvig D."/>
            <person name="Lalanne C."/>
            <person name="Gautier V."/>
            <person name="Ament-Velasquez S.L."/>
            <person name="Kruys A."/>
            <person name="Hutchinson M.I."/>
            <person name="Powell A.J."/>
            <person name="Barry K."/>
            <person name="Miller A.N."/>
            <person name="Grigoriev I.V."/>
            <person name="Debuchy R."/>
            <person name="Gladieux P."/>
            <person name="Thoren M.H."/>
            <person name="Johannesson H."/>
        </authorList>
    </citation>
    <scope>NUCLEOTIDE SEQUENCE</scope>
    <source>
        <strain evidence="3">CBS 606.72</strain>
    </source>
</reference>
<protein>
    <recommendedName>
        <fullName evidence="2">DUF6594 domain-containing protein</fullName>
    </recommendedName>
</protein>
<gene>
    <name evidence="3" type="ORF">B0T14DRAFT_521872</name>
</gene>
<feature type="transmembrane region" description="Helical" evidence="1">
    <location>
        <begin position="262"/>
        <end position="282"/>
    </location>
</feature>
<dbReference type="Proteomes" id="UP001175000">
    <property type="component" value="Unassembled WGS sequence"/>
</dbReference>
<name>A0AA39WS93_9PEZI</name>
<keyword evidence="1" id="KW-1133">Transmembrane helix</keyword>
<proteinExistence type="predicted"/>
<feature type="transmembrane region" description="Helical" evidence="1">
    <location>
        <begin position="231"/>
        <end position="250"/>
    </location>
</feature>
<feature type="domain" description="DUF6594" evidence="2">
    <location>
        <begin position="86"/>
        <end position="299"/>
    </location>
</feature>
<dbReference type="Pfam" id="PF20237">
    <property type="entry name" value="DUF6594"/>
    <property type="match status" value="1"/>
</dbReference>
<comment type="caution">
    <text evidence="3">The sequence shown here is derived from an EMBL/GenBank/DDBJ whole genome shotgun (WGS) entry which is preliminary data.</text>
</comment>
<evidence type="ECO:0000313" key="3">
    <source>
        <dbReference type="EMBL" id="KAK0620649.1"/>
    </source>
</evidence>
<dbReference type="InterPro" id="IPR046529">
    <property type="entry name" value="DUF6594"/>
</dbReference>